<dbReference type="PANTHER" id="PTHR31862:SF1">
    <property type="entry name" value="UPF0261 DOMAIN PROTEIN (AFU_ORTHOLOGUE AFUA_1G10120)"/>
    <property type="match status" value="1"/>
</dbReference>
<dbReference type="Gene3D" id="1.10.10.60">
    <property type="entry name" value="Homeodomain-like"/>
    <property type="match status" value="2"/>
</dbReference>
<dbReference type="AlphaFoldDB" id="A0A0A5G8W6"/>
<dbReference type="STRING" id="1385512.N784_14940"/>
<name>A0A0A5G8W6_9BACI</name>
<dbReference type="InterPro" id="IPR009057">
    <property type="entry name" value="Homeodomain-like_sf"/>
</dbReference>
<dbReference type="InterPro" id="IPR013785">
    <property type="entry name" value="Aldolase_TIM"/>
</dbReference>
<evidence type="ECO:0000256" key="2">
    <source>
        <dbReference type="ARBA" id="ARBA00023125"/>
    </source>
</evidence>
<dbReference type="GO" id="GO:0043565">
    <property type="term" value="F:sequence-specific DNA binding"/>
    <property type="evidence" value="ECO:0007669"/>
    <property type="project" value="InterPro"/>
</dbReference>
<evidence type="ECO:0000256" key="1">
    <source>
        <dbReference type="ARBA" id="ARBA00023015"/>
    </source>
</evidence>
<dbReference type="SUPFAM" id="SSF51621">
    <property type="entry name" value="Phosphoenolpyruvate/pyruvate domain"/>
    <property type="match status" value="1"/>
</dbReference>
<evidence type="ECO:0000259" key="4">
    <source>
        <dbReference type="PROSITE" id="PS01124"/>
    </source>
</evidence>
<dbReference type="Proteomes" id="UP000030401">
    <property type="component" value="Unassembled WGS sequence"/>
</dbReference>
<dbReference type="RefSeq" id="WP_036833307.1">
    <property type="nucleotide sequence ID" value="NZ_AVPG01000006.1"/>
</dbReference>
<keyword evidence="1" id="KW-0805">Transcription regulation</keyword>
<keyword evidence="3" id="KW-0804">Transcription</keyword>
<dbReference type="EMBL" id="AVPG01000006">
    <property type="protein sequence ID" value="KGX87540.1"/>
    <property type="molecule type" value="Genomic_DNA"/>
</dbReference>
<dbReference type="PANTHER" id="PTHR31862">
    <property type="entry name" value="UPF0261 DOMAIN PROTEIN (AFU_ORTHOLOGUE AFUA_1G10120)"/>
    <property type="match status" value="1"/>
</dbReference>
<dbReference type="InterPro" id="IPR009215">
    <property type="entry name" value="TIM-br_IGPS-like"/>
</dbReference>
<feature type="domain" description="HTH araC/xylS-type" evidence="4">
    <location>
        <begin position="296"/>
        <end position="394"/>
    </location>
</feature>
<protein>
    <submittedName>
        <fullName evidence="5">AraC family transcriptional regulator</fullName>
    </submittedName>
</protein>
<organism evidence="5 6">
    <name type="scientific">Pontibacillus litoralis JSM 072002</name>
    <dbReference type="NCBI Taxonomy" id="1385512"/>
    <lineage>
        <taxon>Bacteria</taxon>
        <taxon>Bacillati</taxon>
        <taxon>Bacillota</taxon>
        <taxon>Bacilli</taxon>
        <taxon>Bacillales</taxon>
        <taxon>Bacillaceae</taxon>
        <taxon>Pontibacillus</taxon>
    </lineage>
</organism>
<dbReference type="InterPro" id="IPR051353">
    <property type="entry name" value="Tobamovirus_resist_UPF0261"/>
</dbReference>
<dbReference type="GO" id="GO:0003824">
    <property type="term" value="F:catalytic activity"/>
    <property type="evidence" value="ECO:0007669"/>
    <property type="project" value="InterPro"/>
</dbReference>
<dbReference type="Pfam" id="PF09370">
    <property type="entry name" value="PEP_hydrolase"/>
    <property type="match status" value="1"/>
</dbReference>
<dbReference type="PROSITE" id="PS01124">
    <property type="entry name" value="HTH_ARAC_FAMILY_2"/>
    <property type="match status" value="1"/>
</dbReference>
<dbReference type="eggNOG" id="COG5564">
    <property type="taxonomic scope" value="Bacteria"/>
</dbReference>
<accession>A0A0A5G8W6</accession>
<evidence type="ECO:0000256" key="3">
    <source>
        <dbReference type="ARBA" id="ARBA00023163"/>
    </source>
</evidence>
<dbReference type="Pfam" id="PF12833">
    <property type="entry name" value="HTH_18"/>
    <property type="match status" value="1"/>
</dbReference>
<reference evidence="5 6" key="1">
    <citation type="submission" date="2013-08" db="EMBL/GenBank/DDBJ databases">
        <authorList>
            <person name="Huang J."/>
            <person name="Wang G."/>
        </authorList>
    </citation>
    <scope>NUCLEOTIDE SEQUENCE [LARGE SCALE GENOMIC DNA]</scope>
    <source>
        <strain evidence="5 6">JSM 072002</strain>
    </source>
</reference>
<comment type="caution">
    <text evidence="5">The sequence shown here is derived from an EMBL/GenBank/DDBJ whole genome shotgun (WGS) entry which is preliminary data.</text>
</comment>
<proteinExistence type="predicted"/>
<keyword evidence="2" id="KW-0238">DNA-binding</keyword>
<evidence type="ECO:0000313" key="6">
    <source>
        <dbReference type="Proteomes" id="UP000030401"/>
    </source>
</evidence>
<dbReference type="eggNOG" id="COG2207">
    <property type="taxonomic scope" value="Bacteria"/>
</dbReference>
<evidence type="ECO:0000313" key="5">
    <source>
        <dbReference type="EMBL" id="KGX87540.1"/>
    </source>
</evidence>
<dbReference type="SMART" id="SM00342">
    <property type="entry name" value="HTH_ARAC"/>
    <property type="match status" value="1"/>
</dbReference>
<gene>
    <name evidence="5" type="ORF">N784_14940</name>
</gene>
<dbReference type="OrthoDB" id="247151at2"/>
<dbReference type="InterPro" id="IPR015813">
    <property type="entry name" value="Pyrv/PenolPyrv_kinase-like_dom"/>
</dbReference>
<dbReference type="GO" id="GO:0003700">
    <property type="term" value="F:DNA-binding transcription factor activity"/>
    <property type="evidence" value="ECO:0007669"/>
    <property type="project" value="InterPro"/>
</dbReference>
<dbReference type="InterPro" id="IPR020449">
    <property type="entry name" value="Tscrpt_reg_AraC-type_HTH"/>
</dbReference>
<keyword evidence="6" id="KW-1185">Reference proteome</keyword>
<dbReference type="SUPFAM" id="SSF46689">
    <property type="entry name" value="Homeodomain-like"/>
    <property type="match status" value="2"/>
</dbReference>
<dbReference type="InterPro" id="IPR018060">
    <property type="entry name" value="HTH_AraC"/>
</dbReference>
<sequence length="402" mass="45291">MDRKEEMINSLKKQLSLQRQLVGVASGSGLTAKYAIKGGADFILALSSGRYRQMGVSSLAAFLPFSNNNDFVMDFASKELLPLMQDKPLLFGIAATDPTIHLEQYIRLIKEKGFAGINNYPTVGLIDGAFRIALEENGFTYEKEVEAIKIASEMDLLTVAFVFNEQEAIQMLQAGADIICIHLGLTTGGMLGAKRLHSLQTAKRTVIAIDNVCKEYNSEVLKMIYGGPVNNPIDLQFIYDGTDIHGYIGGSAFERIPAERILLQVTQSFKETSNVKFNQSMQQTIEGLKFQYDYISYVKQYIAENYPIDITLNEMAKTLNLSRSYLSTLFKKEVGVTFSEYLIDFRLNRAGEMMREVEMPLATIAEMVGYTNYAQFSKMFKKRFGVSPTQYKNKHKHKMTEQ</sequence>
<dbReference type="Gene3D" id="3.20.20.70">
    <property type="entry name" value="Aldolase class I"/>
    <property type="match status" value="1"/>
</dbReference>
<dbReference type="PRINTS" id="PR00032">
    <property type="entry name" value="HTHARAC"/>
</dbReference>